<dbReference type="EMBL" id="JAUPFM010000018">
    <property type="protein sequence ID" value="KAK2822298.1"/>
    <property type="molecule type" value="Genomic_DNA"/>
</dbReference>
<evidence type="ECO:0000313" key="3">
    <source>
        <dbReference type="Proteomes" id="UP001187415"/>
    </source>
</evidence>
<accession>A0AA88LLS1</accession>
<feature type="region of interest" description="Disordered" evidence="1">
    <location>
        <begin position="32"/>
        <end position="60"/>
    </location>
</feature>
<dbReference type="Proteomes" id="UP001187415">
    <property type="component" value="Unassembled WGS sequence"/>
</dbReference>
<gene>
    <name evidence="2" type="ORF">Q5P01_022363</name>
</gene>
<proteinExistence type="predicted"/>
<evidence type="ECO:0000256" key="1">
    <source>
        <dbReference type="SAM" id="MobiDB-lite"/>
    </source>
</evidence>
<keyword evidence="3" id="KW-1185">Reference proteome</keyword>
<protein>
    <submittedName>
        <fullName evidence="2">Uncharacterized protein</fullName>
    </submittedName>
</protein>
<organism evidence="2 3">
    <name type="scientific">Channa striata</name>
    <name type="common">Snakehead murrel</name>
    <name type="synonym">Ophicephalus striatus</name>
    <dbReference type="NCBI Taxonomy" id="64152"/>
    <lineage>
        <taxon>Eukaryota</taxon>
        <taxon>Metazoa</taxon>
        <taxon>Chordata</taxon>
        <taxon>Craniata</taxon>
        <taxon>Vertebrata</taxon>
        <taxon>Euteleostomi</taxon>
        <taxon>Actinopterygii</taxon>
        <taxon>Neopterygii</taxon>
        <taxon>Teleostei</taxon>
        <taxon>Neoteleostei</taxon>
        <taxon>Acanthomorphata</taxon>
        <taxon>Anabantaria</taxon>
        <taxon>Anabantiformes</taxon>
        <taxon>Channoidei</taxon>
        <taxon>Channidae</taxon>
        <taxon>Channa</taxon>
    </lineage>
</organism>
<evidence type="ECO:0000313" key="2">
    <source>
        <dbReference type="EMBL" id="KAK2822298.1"/>
    </source>
</evidence>
<reference evidence="2" key="1">
    <citation type="submission" date="2023-07" db="EMBL/GenBank/DDBJ databases">
        <title>Chromosome-level Genome Assembly of Striped Snakehead (Channa striata).</title>
        <authorList>
            <person name="Liu H."/>
        </authorList>
    </citation>
    <scope>NUCLEOTIDE SEQUENCE</scope>
    <source>
        <strain evidence="2">Gz</strain>
        <tissue evidence="2">Muscle</tissue>
    </source>
</reference>
<sequence length="108" mass="11858">MSDQAPVNEDGLYPPSRIIPIAVAAACRGRRQAAHRLKRSPQPGESDLRSSPHQDQFPDLQACSRLRADDADMWDMLDGRVFRGEGKMPLPLMMLRLLLSAAGCSASL</sequence>
<comment type="caution">
    <text evidence="2">The sequence shown here is derived from an EMBL/GenBank/DDBJ whole genome shotgun (WGS) entry which is preliminary data.</text>
</comment>
<dbReference type="AlphaFoldDB" id="A0AA88LLS1"/>
<name>A0AA88LLS1_CHASR</name>